<dbReference type="EMBL" id="CP036271">
    <property type="protein sequence ID" value="QDT54124.1"/>
    <property type="molecule type" value="Genomic_DNA"/>
</dbReference>
<dbReference type="RefSeq" id="WP_145029905.1">
    <property type="nucleotide sequence ID" value="NZ_CP036271.1"/>
</dbReference>
<dbReference type="PANTHER" id="PTHR33908">
    <property type="entry name" value="MANNOSYLTRANSFERASE YKCB-RELATED"/>
    <property type="match status" value="1"/>
</dbReference>
<feature type="transmembrane region" description="Helical" evidence="8">
    <location>
        <begin position="110"/>
        <end position="129"/>
    </location>
</feature>
<feature type="transmembrane region" description="Helical" evidence="8">
    <location>
        <begin position="136"/>
        <end position="155"/>
    </location>
</feature>
<keyword evidence="5 8" id="KW-0812">Transmembrane</keyword>
<accession>A0A517SDC0</accession>
<dbReference type="Proteomes" id="UP000315700">
    <property type="component" value="Chromosome"/>
</dbReference>
<dbReference type="Pfam" id="PF13231">
    <property type="entry name" value="PMT_2"/>
    <property type="match status" value="1"/>
</dbReference>
<dbReference type="InterPro" id="IPR038731">
    <property type="entry name" value="RgtA/B/C-like"/>
</dbReference>
<protein>
    <recommendedName>
        <fullName evidence="9">Glycosyltransferase RgtA/B/C/D-like domain-containing protein</fullName>
    </recommendedName>
</protein>
<evidence type="ECO:0000256" key="2">
    <source>
        <dbReference type="ARBA" id="ARBA00022475"/>
    </source>
</evidence>
<organism evidence="10 11">
    <name type="scientific">Caulifigura coniformis</name>
    <dbReference type="NCBI Taxonomy" id="2527983"/>
    <lineage>
        <taxon>Bacteria</taxon>
        <taxon>Pseudomonadati</taxon>
        <taxon>Planctomycetota</taxon>
        <taxon>Planctomycetia</taxon>
        <taxon>Planctomycetales</taxon>
        <taxon>Planctomycetaceae</taxon>
        <taxon>Caulifigura</taxon>
    </lineage>
</organism>
<evidence type="ECO:0000256" key="7">
    <source>
        <dbReference type="ARBA" id="ARBA00023136"/>
    </source>
</evidence>
<keyword evidence="2" id="KW-1003">Cell membrane</keyword>
<evidence type="ECO:0000313" key="10">
    <source>
        <dbReference type="EMBL" id="QDT54124.1"/>
    </source>
</evidence>
<evidence type="ECO:0000256" key="5">
    <source>
        <dbReference type="ARBA" id="ARBA00022692"/>
    </source>
</evidence>
<keyword evidence="6 8" id="KW-1133">Transmembrane helix</keyword>
<evidence type="ECO:0000256" key="3">
    <source>
        <dbReference type="ARBA" id="ARBA00022676"/>
    </source>
</evidence>
<evidence type="ECO:0000256" key="4">
    <source>
        <dbReference type="ARBA" id="ARBA00022679"/>
    </source>
</evidence>
<dbReference type="KEGG" id="ccos:Pan44_21510"/>
<gene>
    <name evidence="10" type="ORF">Pan44_21510</name>
</gene>
<dbReference type="PANTHER" id="PTHR33908:SF11">
    <property type="entry name" value="MEMBRANE PROTEIN"/>
    <property type="match status" value="1"/>
</dbReference>
<keyword evidence="11" id="KW-1185">Reference proteome</keyword>
<reference evidence="10 11" key="1">
    <citation type="submission" date="2019-02" db="EMBL/GenBank/DDBJ databases">
        <title>Deep-cultivation of Planctomycetes and their phenomic and genomic characterization uncovers novel biology.</title>
        <authorList>
            <person name="Wiegand S."/>
            <person name="Jogler M."/>
            <person name="Boedeker C."/>
            <person name="Pinto D."/>
            <person name="Vollmers J."/>
            <person name="Rivas-Marin E."/>
            <person name="Kohn T."/>
            <person name="Peeters S.H."/>
            <person name="Heuer A."/>
            <person name="Rast P."/>
            <person name="Oberbeckmann S."/>
            <person name="Bunk B."/>
            <person name="Jeske O."/>
            <person name="Meyerdierks A."/>
            <person name="Storesund J.E."/>
            <person name="Kallscheuer N."/>
            <person name="Luecker S."/>
            <person name="Lage O.M."/>
            <person name="Pohl T."/>
            <person name="Merkel B.J."/>
            <person name="Hornburger P."/>
            <person name="Mueller R.-W."/>
            <person name="Bruemmer F."/>
            <person name="Labrenz M."/>
            <person name="Spormann A.M."/>
            <person name="Op den Camp H."/>
            <person name="Overmann J."/>
            <person name="Amann R."/>
            <person name="Jetten M.S.M."/>
            <person name="Mascher T."/>
            <person name="Medema M.H."/>
            <person name="Devos D.P."/>
            <person name="Kaster A.-K."/>
            <person name="Ovreas L."/>
            <person name="Rohde M."/>
            <person name="Galperin M.Y."/>
            <person name="Jogler C."/>
        </authorList>
    </citation>
    <scope>NUCLEOTIDE SEQUENCE [LARGE SCALE GENOMIC DNA]</scope>
    <source>
        <strain evidence="10 11">Pan44</strain>
    </source>
</reference>
<feature type="transmembrane region" description="Helical" evidence="8">
    <location>
        <begin position="323"/>
        <end position="340"/>
    </location>
</feature>
<dbReference type="OrthoDB" id="231654at2"/>
<evidence type="ECO:0000256" key="1">
    <source>
        <dbReference type="ARBA" id="ARBA00004651"/>
    </source>
</evidence>
<dbReference type="GO" id="GO:0016763">
    <property type="term" value="F:pentosyltransferase activity"/>
    <property type="evidence" value="ECO:0007669"/>
    <property type="project" value="TreeGrafter"/>
</dbReference>
<feature type="transmembrane region" description="Helical" evidence="8">
    <location>
        <begin position="226"/>
        <end position="248"/>
    </location>
</feature>
<feature type="transmembrane region" description="Helical" evidence="8">
    <location>
        <begin position="186"/>
        <end position="219"/>
    </location>
</feature>
<feature type="transmembrane region" description="Helical" evidence="8">
    <location>
        <begin position="346"/>
        <end position="366"/>
    </location>
</feature>
<dbReference type="GO" id="GO:0005886">
    <property type="term" value="C:plasma membrane"/>
    <property type="evidence" value="ECO:0007669"/>
    <property type="project" value="UniProtKB-SubCell"/>
</dbReference>
<evidence type="ECO:0000256" key="6">
    <source>
        <dbReference type="ARBA" id="ARBA00022989"/>
    </source>
</evidence>
<evidence type="ECO:0000259" key="9">
    <source>
        <dbReference type="Pfam" id="PF13231"/>
    </source>
</evidence>
<feature type="transmembrane region" description="Helical" evidence="8">
    <location>
        <begin position="21"/>
        <end position="40"/>
    </location>
</feature>
<keyword evidence="4" id="KW-0808">Transferase</keyword>
<dbReference type="AlphaFoldDB" id="A0A517SDC0"/>
<dbReference type="GO" id="GO:0009103">
    <property type="term" value="P:lipopolysaccharide biosynthetic process"/>
    <property type="evidence" value="ECO:0007669"/>
    <property type="project" value="UniProtKB-ARBA"/>
</dbReference>
<evidence type="ECO:0000256" key="8">
    <source>
        <dbReference type="SAM" id="Phobius"/>
    </source>
</evidence>
<keyword evidence="7 8" id="KW-0472">Membrane</keyword>
<name>A0A517SDC0_9PLAN</name>
<feature type="transmembrane region" description="Helical" evidence="8">
    <location>
        <begin position="373"/>
        <end position="390"/>
    </location>
</feature>
<dbReference type="InParanoid" id="A0A517SDC0"/>
<feature type="domain" description="Glycosyltransferase RgtA/B/C/D-like" evidence="9">
    <location>
        <begin position="89"/>
        <end position="245"/>
    </location>
</feature>
<proteinExistence type="predicted"/>
<evidence type="ECO:0000313" key="11">
    <source>
        <dbReference type="Proteomes" id="UP000315700"/>
    </source>
</evidence>
<sequence length="513" mass="56216">MTDGGHQAENRIEAGSRSWSIAWLLVILAVYAAFRVPFVLKQLGGQDEQLFAPPGLTVAREGVPRIPFYPARHPDAFFYKADEAVFALPPGLFYLQAPFYLALPAGYPTGRWPCFLAGAVAIWLVYELARRVAGNMAGLWAAGLYGLSRVLFFAATMARPDQPCATCGLGAILLVWNYADTGRLRWVIAAGALLGLGMLCHPFAIIFCLLAGVWTLLIAARITKRLIAASLLTMTTLVVFALWLPLILAHRDAFEHQFFNNVLRPAGPGLTVRLLWPWPYVVHQARLLYEQAGAAQTGLMAVGVIVATLFAFRRSATSAERRLVALVWGGLYLLTAIQGFHPTKGYWCFTGALALAAAGVCLAKVLDRLKSRSAVAAAGLAVGVVALLIPESGLRTWWKQVVPTADARYDGPEFARRVVAELPSEGAYLADPEFVFELWLAGKNVTLRANPYDFQVERQPYDWLVVSRDGLRKEIPKQLEGELVRSFGPKDDPLACYAEVYRPQSTAKTSPSP</sequence>
<comment type="subcellular location">
    <subcellularLocation>
        <location evidence="1">Cell membrane</location>
        <topology evidence="1">Multi-pass membrane protein</topology>
    </subcellularLocation>
</comment>
<feature type="transmembrane region" description="Helical" evidence="8">
    <location>
        <begin position="293"/>
        <end position="311"/>
    </location>
</feature>
<keyword evidence="3" id="KW-0328">Glycosyltransferase</keyword>
<dbReference type="InterPro" id="IPR050297">
    <property type="entry name" value="LipidA_mod_glycosyltrf_83"/>
</dbReference>